<comment type="function">
    <text evidence="1">Required for 60S pre-ribosomal subunits export to the cytoplasm.</text>
</comment>
<comment type="similarity">
    <text evidence="1">Belongs to the SDA1 family.</text>
</comment>
<sequence length="784" mass="89413">MMLNLALLQNKIKRNAVAYTGEFRQQLRSFDAQLAIFELAPPKDSKEFGRLVTFLSQVSHLYPEDSGSFAGDTLRLLERSYEAMDGDLRKTLFQALVLMRNRGGLDPIVLIKLCFALFRCHDKGLRELMYNHVVSDIRNVNRQATNQKLNKAIQNEVYRMLEDPSSIAAKKSLQIMVDLYKRRVWVDVRTVNVIADACVSNQPKNVAIALQFFLGIDEKIDALEDEEEQDVIEESLEASTGKSREKLERGAQKTAKMFSKKTRSRMRKREKELKALKKARIAKQGGGKVSSEVKRAAAPRFPAIDLLNDPQGFAEKLFKKLRTSHDHFEVRLLMMNLVSRVIGYHKLLVLPFYSFVQKYLQPHQRYVTNVLAYLIQASHDLVPSEDLEPVLKHIANAFVNDRSGPEVMAVGLNSVRELINKVPLLTTGQGMDDLVQDLILYRRFRRDKSVVIAARSLLNLLRELNPAVLQRRERGKYHNSDARVREYGEHIVSQGVDGAELLQFLEEEAKQLAADGSDDGKASQNEEIDEGDAALKSGQQEQDDDDADKAGEAERAEQDDDPAAPAPGETLLQKAKKRKIDQSDRIDAKRLLTDEDFRRIRKLKQKLDQEKRDPRARRKQERKRVVAYQRNVYLKALEKQGLVVEGIEGTESMSQAMEDDDPLASDLSSSSDEESDEEINAAGAINSASLEGVVRRRRRELAERLMSVYEGRKGAHELKEHRTGGTNNAEKLKNKNFLMVSKSRQVQNKQHQSLRQQQFSLKKHIKTLEKSKKTVQKIRRRTKH</sequence>
<proteinExistence type="inferred from homology"/>
<dbReference type="EMBL" id="CAXAMM010041003">
    <property type="protein sequence ID" value="CAK9096699.1"/>
    <property type="molecule type" value="Genomic_DNA"/>
</dbReference>
<keyword evidence="1" id="KW-0813">Transport</keyword>
<evidence type="ECO:0000313" key="6">
    <source>
        <dbReference type="Proteomes" id="UP001642464"/>
    </source>
</evidence>
<comment type="subcellular location">
    <subcellularLocation>
        <location evidence="1">Nucleus</location>
        <location evidence="1">Nucleolus</location>
    </subcellularLocation>
</comment>
<feature type="domain" description="SDA1 C-terminal" evidence="4">
    <location>
        <begin position="724"/>
        <end position="768"/>
    </location>
</feature>
<dbReference type="PANTHER" id="PTHR12730:SF0">
    <property type="entry name" value="PROTEIN SDA1 HOMOLOG"/>
    <property type="match status" value="1"/>
</dbReference>
<evidence type="ECO:0000259" key="3">
    <source>
        <dbReference type="Pfam" id="PF08158"/>
    </source>
</evidence>
<feature type="compositionally biased region" description="Basic residues" evidence="2">
    <location>
        <begin position="773"/>
        <end position="784"/>
    </location>
</feature>
<gene>
    <name evidence="5" type="ORF">SCF082_LOCUS45388</name>
</gene>
<name>A0ABP0R8Y4_9DINO</name>
<keyword evidence="1" id="KW-0653">Protein transport</keyword>
<reference evidence="5 6" key="1">
    <citation type="submission" date="2024-02" db="EMBL/GenBank/DDBJ databases">
        <authorList>
            <person name="Chen Y."/>
            <person name="Shah S."/>
            <person name="Dougan E. K."/>
            <person name="Thang M."/>
            <person name="Chan C."/>
        </authorList>
    </citation>
    <scope>NUCLEOTIDE SEQUENCE [LARGE SCALE GENOMIC DNA]</scope>
</reference>
<dbReference type="InterPro" id="IPR012977">
    <property type="entry name" value="SDA1_N"/>
</dbReference>
<accession>A0ABP0R8Y4</accession>
<feature type="domain" description="SDA1 N-terminal" evidence="3">
    <location>
        <begin position="54"/>
        <end position="443"/>
    </location>
</feature>
<dbReference type="InterPro" id="IPR048292">
    <property type="entry name" value="SDA1_C"/>
</dbReference>
<dbReference type="PANTHER" id="PTHR12730">
    <property type="entry name" value="HSDA/SDA1-RELATED"/>
    <property type="match status" value="1"/>
</dbReference>
<feature type="region of interest" description="Disordered" evidence="2">
    <location>
        <begin position="602"/>
        <end position="623"/>
    </location>
</feature>
<keyword evidence="1" id="KW-0539">Nucleus</keyword>
<keyword evidence="1" id="KW-0690">Ribosome biogenesis</keyword>
<evidence type="ECO:0000313" key="5">
    <source>
        <dbReference type="EMBL" id="CAK9096699.1"/>
    </source>
</evidence>
<dbReference type="Proteomes" id="UP001642464">
    <property type="component" value="Unassembled WGS sequence"/>
</dbReference>
<protein>
    <recommendedName>
        <fullName evidence="1">Protein SDA1</fullName>
    </recommendedName>
</protein>
<feature type="compositionally biased region" description="Polar residues" evidence="2">
    <location>
        <begin position="744"/>
        <end position="760"/>
    </location>
</feature>
<keyword evidence="6" id="KW-1185">Reference proteome</keyword>
<feature type="region of interest" description="Disordered" evidence="2">
    <location>
        <begin position="533"/>
        <end position="588"/>
    </location>
</feature>
<organism evidence="5 6">
    <name type="scientific">Durusdinium trenchii</name>
    <dbReference type="NCBI Taxonomy" id="1381693"/>
    <lineage>
        <taxon>Eukaryota</taxon>
        <taxon>Sar</taxon>
        <taxon>Alveolata</taxon>
        <taxon>Dinophyceae</taxon>
        <taxon>Suessiales</taxon>
        <taxon>Symbiodiniaceae</taxon>
        <taxon>Durusdinium</taxon>
    </lineage>
</organism>
<feature type="region of interest" description="Disordered" evidence="2">
    <location>
        <begin position="649"/>
        <end position="692"/>
    </location>
</feature>
<evidence type="ECO:0000256" key="1">
    <source>
        <dbReference type="RuleBase" id="RU365057"/>
    </source>
</evidence>
<feature type="compositionally biased region" description="Basic and acidic residues" evidence="2">
    <location>
        <begin position="242"/>
        <end position="251"/>
    </location>
</feature>
<dbReference type="InterPro" id="IPR027312">
    <property type="entry name" value="Sda1"/>
</dbReference>
<evidence type="ECO:0000259" key="4">
    <source>
        <dbReference type="Pfam" id="PF21638"/>
    </source>
</evidence>
<dbReference type="SUPFAM" id="SSF48371">
    <property type="entry name" value="ARM repeat"/>
    <property type="match status" value="1"/>
</dbReference>
<comment type="caution">
    <text evidence="5">The sequence shown here is derived from an EMBL/GenBank/DDBJ whole genome shotgun (WGS) entry which is preliminary data.</text>
</comment>
<dbReference type="Pfam" id="PF08158">
    <property type="entry name" value="SDA1_HEAT"/>
    <property type="match status" value="1"/>
</dbReference>
<dbReference type="Pfam" id="PF21638">
    <property type="entry name" value="SDA1_C"/>
    <property type="match status" value="1"/>
</dbReference>
<feature type="region of interest" description="Disordered" evidence="2">
    <location>
        <begin position="231"/>
        <end position="264"/>
    </location>
</feature>
<dbReference type="InterPro" id="IPR016024">
    <property type="entry name" value="ARM-type_fold"/>
</dbReference>
<feature type="region of interest" description="Disordered" evidence="2">
    <location>
        <begin position="744"/>
        <end position="784"/>
    </location>
</feature>
<evidence type="ECO:0000256" key="2">
    <source>
        <dbReference type="SAM" id="MobiDB-lite"/>
    </source>
</evidence>